<dbReference type="EMBL" id="PZQS01000006">
    <property type="protein sequence ID" value="PVD28403.1"/>
    <property type="molecule type" value="Genomic_DNA"/>
</dbReference>
<protein>
    <submittedName>
        <fullName evidence="2">Uncharacterized protein</fullName>
    </submittedName>
</protein>
<evidence type="ECO:0000313" key="3">
    <source>
        <dbReference type="Proteomes" id="UP000245119"/>
    </source>
</evidence>
<feature type="compositionally biased region" description="Basic and acidic residues" evidence="1">
    <location>
        <begin position="114"/>
        <end position="123"/>
    </location>
</feature>
<keyword evidence="3" id="KW-1185">Reference proteome</keyword>
<dbReference type="AlphaFoldDB" id="A0A2T7P4S8"/>
<sequence length="142" mass="14702">METRIVLGLGAVALRHVAEELGGGGVILESGLDIGPANTKNPGTVKESLLWVGVTRSSVEAEVHVLRPSELLQLAVVLEPVAGGGGQRGFGGVEKPAEKGVNFGVGLGGGQGTKHPEQDRRCDDNEGILSRQEGRTFKISIG</sequence>
<evidence type="ECO:0000256" key="1">
    <source>
        <dbReference type="SAM" id="MobiDB-lite"/>
    </source>
</evidence>
<evidence type="ECO:0000313" key="2">
    <source>
        <dbReference type="EMBL" id="PVD28403.1"/>
    </source>
</evidence>
<organism evidence="2 3">
    <name type="scientific">Pomacea canaliculata</name>
    <name type="common">Golden apple snail</name>
    <dbReference type="NCBI Taxonomy" id="400727"/>
    <lineage>
        <taxon>Eukaryota</taxon>
        <taxon>Metazoa</taxon>
        <taxon>Spiralia</taxon>
        <taxon>Lophotrochozoa</taxon>
        <taxon>Mollusca</taxon>
        <taxon>Gastropoda</taxon>
        <taxon>Caenogastropoda</taxon>
        <taxon>Architaenioglossa</taxon>
        <taxon>Ampullarioidea</taxon>
        <taxon>Ampullariidae</taxon>
        <taxon>Pomacea</taxon>
    </lineage>
</organism>
<comment type="caution">
    <text evidence="2">The sequence shown here is derived from an EMBL/GenBank/DDBJ whole genome shotgun (WGS) entry which is preliminary data.</text>
</comment>
<name>A0A2T7P4S8_POMCA</name>
<reference evidence="2 3" key="1">
    <citation type="submission" date="2018-04" db="EMBL/GenBank/DDBJ databases">
        <title>The genome of golden apple snail Pomacea canaliculata provides insight into stress tolerance and invasive adaptation.</title>
        <authorList>
            <person name="Liu C."/>
            <person name="Liu B."/>
            <person name="Ren Y."/>
            <person name="Zhang Y."/>
            <person name="Wang H."/>
            <person name="Li S."/>
            <person name="Jiang F."/>
            <person name="Yin L."/>
            <person name="Zhang G."/>
            <person name="Qian W."/>
            <person name="Fan W."/>
        </authorList>
    </citation>
    <scope>NUCLEOTIDE SEQUENCE [LARGE SCALE GENOMIC DNA]</scope>
    <source>
        <strain evidence="2">SZHN2017</strain>
        <tissue evidence="2">Muscle</tissue>
    </source>
</reference>
<accession>A0A2T7P4S8</accession>
<proteinExistence type="predicted"/>
<feature type="region of interest" description="Disordered" evidence="1">
    <location>
        <begin position="102"/>
        <end position="123"/>
    </location>
</feature>
<dbReference type="Proteomes" id="UP000245119">
    <property type="component" value="Linkage Group LG6"/>
</dbReference>
<feature type="compositionally biased region" description="Gly residues" evidence="1">
    <location>
        <begin position="103"/>
        <end position="112"/>
    </location>
</feature>
<gene>
    <name evidence="2" type="ORF">C0Q70_10990</name>
</gene>